<organism evidence="1">
    <name type="scientific">Lepeophtheirus salmonis</name>
    <name type="common">Salmon louse</name>
    <name type="synonym">Caligus salmonis</name>
    <dbReference type="NCBI Taxonomy" id="72036"/>
    <lineage>
        <taxon>Eukaryota</taxon>
        <taxon>Metazoa</taxon>
        <taxon>Ecdysozoa</taxon>
        <taxon>Arthropoda</taxon>
        <taxon>Crustacea</taxon>
        <taxon>Multicrustacea</taxon>
        <taxon>Hexanauplia</taxon>
        <taxon>Copepoda</taxon>
        <taxon>Siphonostomatoida</taxon>
        <taxon>Caligidae</taxon>
        <taxon>Lepeophtheirus</taxon>
    </lineage>
</organism>
<name>A0A0K2T4E4_LEPSM</name>
<protein>
    <submittedName>
        <fullName evidence="1">Uncharacterized protein</fullName>
    </submittedName>
</protein>
<reference evidence="1" key="1">
    <citation type="submission" date="2014-05" db="EMBL/GenBank/DDBJ databases">
        <authorList>
            <person name="Chronopoulou M."/>
        </authorList>
    </citation>
    <scope>NUCLEOTIDE SEQUENCE</scope>
    <source>
        <tissue evidence="1">Whole organism</tissue>
    </source>
</reference>
<sequence>MNLTLHSCYYRLSYTYIIIITDSSSRYIFEGKKSEFINVS</sequence>
<dbReference type="AlphaFoldDB" id="A0A0K2T4E4"/>
<evidence type="ECO:0000313" key="1">
    <source>
        <dbReference type="EMBL" id="CDW20452.1"/>
    </source>
</evidence>
<dbReference type="EMBL" id="HACA01003091">
    <property type="protein sequence ID" value="CDW20452.1"/>
    <property type="molecule type" value="Transcribed_RNA"/>
</dbReference>
<accession>A0A0K2T4E4</accession>
<proteinExistence type="predicted"/>